<dbReference type="PANTHER" id="PTHR34280">
    <property type="entry name" value="OS01G0920100 PROTEIN"/>
    <property type="match status" value="1"/>
</dbReference>
<proteinExistence type="predicted"/>
<dbReference type="PANTHER" id="PTHR34280:SF7">
    <property type="entry name" value="OS04G0380200 PROTEIN"/>
    <property type="match status" value="1"/>
</dbReference>
<dbReference type="Proteomes" id="UP000006038">
    <property type="component" value="Chromosome 4"/>
</dbReference>
<evidence type="ECO:0000313" key="3">
    <source>
        <dbReference type="Proteomes" id="UP000006038"/>
    </source>
</evidence>
<name>J3LX56_ORYBR</name>
<feature type="region of interest" description="Disordered" evidence="1">
    <location>
        <begin position="1"/>
        <end position="77"/>
    </location>
</feature>
<protein>
    <submittedName>
        <fullName evidence="2">Uncharacterized protein</fullName>
    </submittedName>
</protein>
<feature type="region of interest" description="Disordered" evidence="1">
    <location>
        <begin position="94"/>
        <end position="125"/>
    </location>
</feature>
<dbReference type="Gramene" id="OB04G17310.1">
    <property type="protein sequence ID" value="OB04G17310.1"/>
    <property type="gene ID" value="OB04G17310"/>
</dbReference>
<organism evidence="2">
    <name type="scientific">Oryza brachyantha</name>
    <name type="common">malo sina</name>
    <dbReference type="NCBI Taxonomy" id="4533"/>
    <lineage>
        <taxon>Eukaryota</taxon>
        <taxon>Viridiplantae</taxon>
        <taxon>Streptophyta</taxon>
        <taxon>Embryophyta</taxon>
        <taxon>Tracheophyta</taxon>
        <taxon>Spermatophyta</taxon>
        <taxon>Magnoliopsida</taxon>
        <taxon>Liliopsida</taxon>
        <taxon>Poales</taxon>
        <taxon>Poaceae</taxon>
        <taxon>BOP clade</taxon>
        <taxon>Oryzoideae</taxon>
        <taxon>Oryzeae</taxon>
        <taxon>Oryzinae</taxon>
        <taxon>Oryza</taxon>
    </lineage>
</organism>
<evidence type="ECO:0000313" key="2">
    <source>
        <dbReference type="EnsemblPlants" id="OB04G17310.1"/>
    </source>
</evidence>
<evidence type="ECO:0000256" key="1">
    <source>
        <dbReference type="SAM" id="MobiDB-lite"/>
    </source>
</evidence>
<dbReference type="eggNOG" id="ENOG502RYYI">
    <property type="taxonomic scope" value="Eukaryota"/>
</dbReference>
<accession>J3LX56</accession>
<keyword evidence="3" id="KW-1185">Reference proteome</keyword>
<reference evidence="2" key="2">
    <citation type="submission" date="2013-04" db="UniProtKB">
        <authorList>
            <consortium name="EnsemblPlants"/>
        </authorList>
    </citation>
    <scope>IDENTIFICATION</scope>
</reference>
<dbReference type="EnsemblPlants" id="OB04G17310.1">
    <property type="protein sequence ID" value="OB04G17310.1"/>
    <property type="gene ID" value="OB04G17310"/>
</dbReference>
<dbReference type="OMA" id="HDEEHMK"/>
<sequence>AAEKPVVVADASPDQDSATNGSKDESFFESRPWLDSDSEDDFHSVRGDFTPSRGNTPDRHRQSPFAGRISVDRSEPSLAEKKQRLLELLQEKQQYDDDDAGGETENGAVHAEEYLKSSKRGAKASKASKIGCCFPSSVWKIKFRGCRKKRKEQDAKLN</sequence>
<dbReference type="AlphaFoldDB" id="J3LX56"/>
<reference evidence="2" key="1">
    <citation type="journal article" date="2013" name="Nat. Commun.">
        <title>Whole-genome sequencing of Oryza brachyantha reveals mechanisms underlying Oryza genome evolution.</title>
        <authorList>
            <person name="Chen J."/>
            <person name="Huang Q."/>
            <person name="Gao D."/>
            <person name="Wang J."/>
            <person name="Lang Y."/>
            <person name="Liu T."/>
            <person name="Li B."/>
            <person name="Bai Z."/>
            <person name="Luis Goicoechea J."/>
            <person name="Liang C."/>
            <person name="Chen C."/>
            <person name="Zhang W."/>
            <person name="Sun S."/>
            <person name="Liao Y."/>
            <person name="Zhang X."/>
            <person name="Yang L."/>
            <person name="Song C."/>
            <person name="Wang M."/>
            <person name="Shi J."/>
            <person name="Liu G."/>
            <person name="Liu J."/>
            <person name="Zhou H."/>
            <person name="Zhou W."/>
            <person name="Yu Q."/>
            <person name="An N."/>
            <person name="Chen Y."/>
            <person name="Cai Q."/>
            <person name="Wang B."/>
            <person name="Liu B."/>
            <person name="Min J."/>
            <person name="Huang Y."/>
            <person name="Wu H."/>
            <person name="Li Z."/>
            <person name="Zhang Y."/>
            <person name="Yin Y."/>
            <person name="Song W."/>
            <person name="Jiang J."/>
            <person name="Jackson S.A."/>
            <person name="Wing R.A."/>
            <person name="Wang J."/>
            <person name="Chen M."/>
        </authorList>
    </citation>
    <scope>NUCLEOTIDE SEQUENCE [LARGE SCALE GENOMIC DNA]</scope>
    <source>
        <strain evidence="2">cv. IRGC 101232</strain>
    </source>
</reference>
<dbReference type="HOGENOM" id="CLU_084606_0_0_1"/>
<dbReference type="STRING" id="4533.J3LX56"/>
<dbReference type="InterPro" id="IPR038947">
    <property type="entry name" value="At3g27210-like"/>
</dbReference>
<feature type="compositionally biased region" description="Basic and acidic residues" evidence="1">
    <location>
        <begin position="22"/>
        <end position="34"/>
    </location>
</feature>